<organism evidence="1 2">
    <name type="scientific">Rhamnella rubrinervis</name>
    <dbReference type="NCBI Taxonomy" id="2594499"/>
    <lineage>
        <taxon>Eukaryota</taxon>
        <taxon>Viridiplantae</taxon>
        <taxon>Streptophyta</taxon>
        <taxon>Embryophyta</taxon>
        <taxon>Tracheophyta</taxon>
        <taxon>Spermatophyta</taxon>
        <taxon>Magnoliopsida</taxon>
        <taxon>eudicotyledons</taxon>
        <taxon>Gunneridae</taxon>
        <taxon>Pentapetalae</taxon>
        <taxon>rosids</taxon>
        <taxon>fabids</taxon>
        <taxon>Rosales</taxon>
        <taxon>Rhamnaceae</taxon>
        <taxon>rhamnoid group</taxon>
        <taxon>Rhamneae</taxon>
        <taxon>Rhamnella</taxon>
    </lineage>
</organism>
<dbReference type="Proteomes" id="UP000796880">
    <property type="component" value="Unassembled WGS sequence"/>
</dbReference>
<comment type="caution">
    <text evidence="1">The sequence shown here is derived from an EMBL/GenBank/DDBJ whole genome shotgun (WGS) entry which is preliminary data.</text>
</comment>
<sequence length="94" mass="11368">MDENVHIRFRIGKAAAARPDQNLYWVVDWNLPEEEAVLDEWVYRCFENGELATVGDEEIDMQHFERMIKVGLWCIQYEPSLRPTRWLYICWKAY</sequence>
<protein>
    <submittedName>
        <fullName evidence="1">Uncharacterized protein</fullName>
    </submittedName>
</protein>
<dbReference type="AlphaFoldDB" id="A0A8K0E3U8"/>
<evidence type="ECO:0000313" key="1">
    <source>
        <dbReference type="EMBL" id="KAF3440228.1"/>
    </source>
</evidence>
<reference evidence="1" key="1">
    <citation type="submission" date="2020-03" db="EMBL/GenBank/DDBJ databases">
        <title>A high-quality chromosome-level genome assembly of a woody plant with both climbing and erect habits, Rhamnella rubrinervis.</title>
        <authorList>
            <person name="Lu Z."/>
            <person name="Yang Y."/>
            <person name="Zhu X."/>
            <person name="Sun Y."/>
        </authorList>
    </citation>
    <scope>NUCLEOTIDE SEQUENCE</scope>
    <source>
        <strain evidence="1">BYM</strain>
        <tissue evidence="1">Leaf</tissue>
    </source>
</reference>
<dbReference type="OrthoDB" id="5857966at2759"/>
<keyword evidence="2" id="KW-1185">Reference proteome</keyword>
<accession>A0A8K0E3U8</accession>
<dbReference type="EMBL" id="VOIH02000008">
    <property type="protein sequence ID" value="KAF3440228.1"/>
    <property type="molecule type" value="Genomic_DNA"/>
</dbReference>
<name>A0A8K0E3U8_9ROSA</name>
<evidence type="ECO:0000313" key="2">
    <source>
        <dbReference type="Proteomes" id="UP000796880"/>
    </source>
</evidence>
<gene>
    <name evidence="1" type="ORF">FNV43_RR18511</name>
</gene>
<proteinExistence type="predicted"/>